<evidence type="ECO:0000313" key="1">
    <source>
        <dbReference type="EMBL" id="KIL01014.1"/>
    </source>
</evidence>
<keyword evidence="2" id="KW-1185">Reference proteome</keyword>
<reference evidence="1 2" key="1">
    <citation type="submission" date="2014-04" db="EMBL/GenBank/DDBJ databases">
        <authorList>
            <consortium name="DOE Joint Genome Institute"/>
            <person name="Kuo A."/>
            <person name="Kohler A."/>
            <person name="Jargeat P."/>
            <person name="Nagy L.G."/>
            <person name="Floudas D."/>
            <person name="Copeland A."/>
            <person name="Barry K.W."/>
            <person name="Cichocki N."/>
            <person name="Veneault-Fourrey C."/>
            <person name="LaButti K."/>
            <person name="Lindquist E.A."/>
            <person name="Lipzen A."/>
            <person name="Lundell T."/>
            <person name="Morin E."/>
            <person name="Murat C."/>
            <person name="Sun H."/>
            <person name="Tunlid A."/>
            <person name="Henrissat B."/>
            <person name="Grigoriev I.V."/>
            <person name="Hibbett D.S."/>
            <person name="Martin F."/>
            <person name="Nordberg H.P."/>
            <person name="Cantor M.N."/>
            <person name="Hua S.X."/>
        </authorList>
    </citation>
    <scope>NUCLEOTIDE SEQUENCE [LARGE SCALE GENOMIC DNA]</scope>
    <source>
        <strain evidence="1 2">Ve08.2h10</strain>
    </source>
</reference>
<proteinExistence type="predicted"/>
<accession>A0A0D0DYT1</accession>
<dbReference type="HOGENOM" id="CLU_2264562_0_0_1"/>
<dbReference type="InParanoid" id="A0A0D0DYT1"/>
<protein>
    <submittedName>
        <fullName evidence="1">Uncharacterized protein</fullName>
    </submittedName>
</protein>
<dbReference type="EMBL" id="KN824823">
    <property type="protein sequence ID" value="KIL01014.1"/>
    <property type="molecule type" value="Genomic_DNA"/>
</dbReference>
<name>A0A0D0DYT1_9AGAM</name>
<sequence length="103" mass="11855">MRIPHVLSMIDHWAKLHHKRSHAHLDRTTRLSNDTRLISSTPGTRVRQVCVPTTASRLPKFSSACFYRENNSTGVFSRVLSSWGISSPLDHFEHRCLFIPETE</sequence>
<reference evidence="2" key="2">
    <citation type="submission" date="2015-01" db="EMBL/GenBank/DDBJ databases">
        <title>Evolutionary Origins and Diversification of the Mycorrhizal Mutualists.</title>
        <authorList>
            <consortium name="DOE Joint Genome Institute"/>
            <consortium name="Mycorrhizal Genomics Consortium"/>
            <person name="Kohler A."/>
            <person name="Kuo A."/>
            <person name="Nagy L.G."/>
            <person name="Floudas D."/>
            <person name="Copeland A."/>
            <person name="Barry K.W."/>
            <person name="Cichocki N."/>
            <person name="Veneault-Fourrey C."/>
            <person name="LaButti K."/>
            <person name="Lindquist E.A."/>
            <person name="Lipzen A."/>
            <person name="Lundell T."/>
            <person name="Morin E."/>
            <person name="Murat C."/>
            <person name="Riley R."/>
            <person name="Ohm R."/>
            <person name="Sun H."/>
            <person name="Tunlid A."/>
            <person name="Henrissat B."/>
            <person name="Grigoriev I.V."/>
            <person name="Hibbett D.S."/>
            <person name="Martin F."/>
        </authorList>
    </citation>
    <scope>NUCLEOTIDE SEQUENCE [LARGE SCALE GENOMIC DNA]</scope>
    <source>
        <strain evidence="2">Ve08.2h10</strain>
    </source>
</reference>
<dbReference type="Proteomes" id="UP000054538">
    <property type="component" value="Unassembled WGS sequence"/>
</dbReference>
<dbReference type="AlphaFoldDB" id="A0A0D0DYT1"/>
<organism evidence="1 2">
    <name type="scientific">Paxillus rubicundulus Ve08.2h10</name>
    <dbReference type="NCBI Taxonomy" id="930991"/>
    <lineage>
        <taxon>Eukaryota</taxon>
        <taxon>Fungi</taxon>
        <taxon>Dikarya</taxon>
        <taxon>Basidiomycota</taxon>
        <taxon>Agaricomycotina</taxon>
        <taxon>Agaricomycetes</taxon>
        <taxon>Agaricomycetidae</taxon>
        <taxon>Boletales</taxon>
        <taxon>Paxilineae</taxon>
        <taxon>Paxillaceae</taxon>
        <taxon>Paxillus</taxon>
    </lineage>
</organism>
<evidence type="ECO:0000313" key="2">
    <source>
        <dbReference type="Proteomes" id="UP000054538"/>
    </source>
</evidence>
<gene>
    <name evidence="1" type="ORF">PAXRUDRAFT_185668</name>
</gene>